<keyword evidence="2" id="KW-1185">Reference proteome</keyword>
<evidence type="ECO:0000313" key="2">
    <source>
        <dbReference type="Proteomes" id="UP000007013"/>
    </source>
</evidence>
<dbReference type="HOGENOM" id="CLU_185918_0_0_0"/>
<proteinExistence type="predicted"/>
<dbReference type="AlphaFoldDB" id="B1ZY24"/>
<dbReference type="KEGG" id="ote:Oter_1940"/>
<evidence type="ECO:0000313" key="1">
    <source>
        <dbReference type="EMBL" id="ACB75223.1"/>
    </source>
</evidence>
<dbReference type="EMBL" id="CP001032">
    <property type="protein sequence ID" value="ACB75223.1"/>
    <property type="molecule type" value="Genomic_DNA"/>
</dbReference>
<organism evidence="1 2">
    <name type="scientific">Opitutus terrae (strain DSM 11246 / JCM 15787 / PB90-1)</name>
    <dbReference type="NCBI Taxonomy" id="452637"/>
    <lineage>
        <taxon>Bacteria</taxon>
        <taxon>Pseudomonadati</taxon>
        <taxon>Verrucomicrobiota</taxon>
        <taxon>Opitutia</taxon>
        <taxon>Opitutales</taxon>
        <taxon>Opitutaceae</taxon>
        <taxon>Opitutus</taxon>
    </lineage>
</organism>
<dbReference type="STRING" id="452637.Oter_1940"/>
<protein>
    <submittedName>
        <fullName evidence="1">Uncharacterized protein</fullName>
    </submittedName>
</protein>
<accession>B1ZY24</accession>
<name>B1ZY24_OPITP</name>
<reference evidence="1 2" key="1">
    <citation type="journal article" date="2011" name="J. Bacteriol.">
        <title>Genome sequence of the verrucomicrobium Opitutus terrae PB90-1, an abundant inhabitant of rice paddy soil ecosystems.</title>
        <authorList>
            <person name="van Passel M.W."/>
            <person name="Kant R."/>
            <person name="Palva A."/>
            <person name="Copeland A."/>
            <person name="Lucas S."/>
            <person name="Lapidus A."/>
            <person name="Glavina del Rio T."/>
            <person name="Pitluck S."/>
            <person name="Goltsman E."/>
            <person name="Clum A."/>
            <person name="Sun H."/>
            <person name="Schmutz J."/>
            <person name="Larimer F.W."/>
            <person name="Land M.L."/>
            <person name="Hauser L."/>
            <person name="Kyrpides N."/>
            <person name="Mikhailova N."/>
            <person name="Richardson P.P."/>
            <person name="Janssen P.H."/>
            <person name="de Vos W.M."/>
            <person name="Smidt H."/>
        </authorList>
    </citation>
    <scope>NUCLEOTIDE SEQUENCE [LARGE SCALE GENOMIC DNA]</scope>
    <source>
        <strain evidence="2">DSM 11246 / JCM 15787 / PB90-1</strain>
    </source>
</reference>
<dbReference type="Proteomes" id="UP000007013">
    <property type="component" value="Chromosome"/>
</dbReference>
<sequence length="87" mass="9530">MNSGTLTLPSTETASHRVEFFRLPAPGKRDPHFGLSRGWYYKAAAAGEIKTVALRQRGALRGVRLVAYDSVAAYIRRSMGEMSATSL</sequence>
<dbReference type="RefSeq" id="WP_012374760.1">
    <property type="nucleotide sequence ID" value="NC_010571.1"/>
</dbReference>
<gene>
    <name evidence="1" type="ordered locus">Oter_1940</name>
</gene>
<dbReference type="OrthoDB" id="199996at2"/>